<accession>A0A0E9WKH5</accession>
<proteinExistence type="predicted"/>
<reference evidence="1" key="2">
    <citation type="journal article" date="2015" name="Fish Shellfish Immunol.">
        <title>Early steps in the European eel (Anguilla anguilla)-Vibrio vulnificus interaction in the gills: Role of the RtxA13 toxin.</title>
        <authorList>
            <person name="Callol A."/>
            <person name="Pajuelo D."/>
            <person name="Ebbesson L."/>
            <person name="Teles M."/>
            <person name="MacKenzie S."/>
            <person name="Amaro C."/>
        </authorList>
    </citation>
    <scope>NUCLEOTIDE SEQUENCE</scope>
</reference>
<dbReference type="AlphaFoldDB" id="A0A0E9WKH5"/>
<evidence type="ECO:0000313" key="1">
    <source>
        <dbReference type="EMBL" id="JAH90894.1"/>
    </source>
</evidence>
<sequence length="39" mass="4245">MLPFSNPLNASPLYSHFPSDPPSLSLNFKQPCAVTPLCL</sequence>
<dbReference type="EMBL" id="GBXM01017683">
    <property type="protein sequence ID" value="JAH90894.1"/>
    <property type="molecule type" value="Transcribed_RNA"/>
</dbReference>
<name>A0A0E9WKH5_ANGAN</name>
<organism evidence="1">
    <name type="scientific">Anguilla anguilla</name>
    <name type="common">European freshwater eel</name>
    <name type="synonym">Muraena anguilla</name>
    <dbReference type="NCBI Taxonomy" id="7936"/>
    <lineage>
        <taxon>Eukaryota</taxon>
        <taxon>Metazoa</taxon>
        <taxon>Chordata</taxon>
        <taxon>Craniata</taxon>
        <taxon>Vertebrata</taxon>
        <taxon>Euteleostomi</taxon>
        <taxon>Actinopterygii</taxon>
        <taxon>Neopterygii</taxon>
        <taxon>Teleostei</taxon>
        <taxon>Anguilliformes</taxon>
        <taxon>Anguillidae</taxon>
        <taxon>Anguilla</taxon>
    </lineage>
</organism>
<reference evidence="1" key="1">
    <citation type="submission" date="2014-11" db="EMBL/GenBank/DDBJ databases">
        <authorList>
            <person name="Amaro Gonzalez C."/>
        </authorList>
    </citation>
    <scope>NUCLEOTIDE SEQUENCE</scope>
</reference>
<protein>
    <submittedName>
        <fullName evidence="1">Uncharacterized protein</fullName>
    </submittedName>
</protein>